<evidence type="ECO:0000313" key="10">
    <source>
        <dbReference type="EMBL" id="MDW5595709.1"/>
    </source>
</evidence>
<evidence type="ECO:0000256" key="3">
    <source>
        <dbReference type="ARBA" id="ARBA00022475"/>
    </source>
</evidence>
<dbReference type="PRINTS" id="PR01437">
    <property type="entry name" value="NUOXDRDTASE4"/>
</dbReference>
<feature type="transmembrane region" description="Helical" evidence="8">
    <location>
        <begin position="28"/>
        <end position="49"/>
    </location>
</feature>
<organism evidence="10 11">
    <name type="scientific">Conexibacter stalactiti</name>
    <dbReference type="NCBI Taxonomy" id="1940611"/>
    <lineage>
        <taxon>Bacteria</taxon>
        <taxon>Bacillati</taxon>
        <taxon>Actinomycetota</taxon>
        <taxon>Thermoleophilia</taxon>
        <taxon>Solirubrobacterales</taxon>
        <taxon>Conexibacteraceae</taxon>
        <taxon>Conexibacter</taxon>
    </lineage>
</organism>
<dbReference type="InterPro" id="IPR001750">
    <property type="entry name" value="ND/Mrp_TM"/>
</dbReference>
<evidence type="ECO:0000259" key="9">
    <source>
        <dbReference type="Pfam" id="PF00361"/>
    </source>
</evidence>
<feature type="transmembrane region" description="Helical" evidence="8">
    <location>
        <begin position="6"/>
        <end position="21"/>
    </location>
</feature>
<dbReference type="InterPro" id="IPR003918">
    <property type="entry name" value="NADH_UbQ_OxRdtase"/>
</dbReference>
<evidence type="ECO:0000256" key="2">
    <source>
        <dbReference type="ARBA" id="ARBA00005346"/>
    </source>
</evidence>
<sequence>MTALALALLLPWVVGVLLLLADGRRKLFGWVAVGGLVANLAALVVLAVQVLPDGSRTIVTGGWEGGVGIVLRADALGVVFALLSSFVVLAALVHEVLDGVRSRTFPALVVLLATGLTGLFLTGDVFNFYVFFELAMIAAYVLTAYGDDRHQLGAALIFAVVNLVGSFLFLIAVAATYHVTGTLAMEDVATRMADVEPNAAILIAVTFFVAFGTKLGLFPFHFWLPAVYAGTRPAVAAILSGALANIGAYGLLRFGAGLLPNELELGSTVLIVIGSMSVIYGALLAVSRRDPAEMLAYSAIGQAGYVLVALGVGGPIGLAAAVLYAILNALSKALLFLSGALRGALVAAAFAVGALSLAGMPPTAGFLGKLALFRSGVDLGSVALVVLLFVGGALSFVYAFQLYQHEFWRGGRVHAGTDEAQINATADLHPASPVAVRAVSVVLALVVLGLGIWPEPLLSLSADAAAVLHGGAPR</sequence>
<comment type="similarity">
    <text evidence="2">Belongs to the CPA3 antiporters (TC 2.A.63) subunit D family.</text>
</comment>
<gene>
    <name evidence="10" type="ORF">R7226_15270</name>
</gene>
<feature type="transmembrane region" description="Helical" evidence="8">
    <location>
        <begin position="236"/>
        <end position="259"/>
    </location>
</feature>
<keyword evidence="5 8" id="KW-1133">Transmembrane helix</keyword>
<evidence type="ECO:0000256" key="6">
    <source>
        <dbReference type="ARBA" id="ARBA00023136"/>
    </source>
</evidence>
<comment type="caution">
    <text evidence="10">The sequence shown here is derived from an EMBL/GenBank/DDBJ whole genome shotgun (WGS) entry which is preliminary data.</text>
</comment>
<feature type="transmembrane region" description="Helical" evidence="8">
    <location>
        <begin position="199"/>
        <end position="224"/>
    </location>
</feature>
<evidence type="ECO:0000256" key="5">
    <source>
        <dbReference type="ARBA" id="ARBA00022989"/>
    </source>
</evidence>
<evidence type="ECO:0000256" key="4">
    <source>
        <dbReference type="ARBA" id="ARBA00022692"/>
    </source>
</evidence>
<evidence type="ECO:0000256" key="1">
    <source>
        <dbReference type="ARBA" id="ARBA00004651"/>
    </source>
</evidence>
<proteinExistence type="inferred from homology"/>
<dbReference type="EMBL" id="JAWSTH010000038">
    <property type="protein sequence ID" value="MDW5595709.1"/>
    <property type="molecule type" value="Genomic_DNA"/>
</dbReference>
<dbReference type="RefSeq" id="WP_318598046.1">
    <property type="nucleotide sequence ID" value="NZ_JAWSTH010000038.1"/>
</dbReference>
<name>A0ABU4HSJ6_9ACTN</name>
<keyword evidence="3" id="KW-1003">Cell membrane</keyword>
<feature type="domain" description="NADH:quinone oxidoreductase/Mrp antiporter transmembrane" evidence="9">
    <location>
        <begin position="345"/>
        <end position="394"/>
    </location>
</feature>
<comment type="subcellular location">
    <subcellularLocation>
        <location evidence="1">Cell membrane</location>
        <topology evidence="1">Multi-pass membrane protein</topology>
    </subcellularLocation>
    <subcellularLocation>
        <location evidence="7">Membrane</location>
        <topology evidence="7">Multi-pass membrane protein</topology>
    </subcellularLocation>
</comment>
<feature type="transmembrane region" description="Helical" evidence="8">
    <location>
        <begin position="333"/>
        <end position="358"/>
    </location>
</feature>
<feature type="transmembrane region" description="Helical" evidence="8">
    <location>
        <begin position="265"/>
        <end position="286"/>
    </location>
</feature>
<accession>A0ABU4HSJ6</accession>
<feature type="transmembrane region" description="Helical" evidence="8">
    <location>
        <begin position="379"/>
        <end position="400"/>
    </location>
</feature>
<evidence type="ECO:0000256" key="8">
    <source>
        <dbReference type="SAM" id="Phobius"/>
    </source>
</evidence>
<dbReference type="Proteomes" id="UP001284601">
    <property type="component" value="Unassembled WGS sequence"/>
</dbReference>
<keyword evidence="11" id="KW-1185">Reference proteome</keyword>
<dbReference type="Pfam" id="PF00361">
    <property type="entry name" value="Proton_antipo_M"/>
    <property type="match status" value="2"/>
</dbReference>
<protein>
    <submittedName>
        <fullName evidence="10">Proton-conducting transporter membrane subunit</fullName>
    </submittedName>
</protein>
<dbReference type="InterPro" id="IPR050586">
    <property type="entry name" value="CPA3_Na-H_Antiporter_D"/>
</dbReference>
<feature type="transmembrane region" description="Helical" evidence="8">
    <location>
        <begin position="306"/>
        <end position="327"/>
    </location>
</feature>
<feature type="transmembrane region" description="Helical" evidence="8">
    <location>
        <begin position="152"/>
        <end position="179"/>
    </location>
</feature>
<keyword evidence="6 8" id="KW-0472">Membrane</keyword>
<dbReference type="PANTHER" id="PTHR42703:SF1">
    <property type="entry name" value="NA(+)_H(+) ANTIPORTER SUBUNIT D1"/>
    <property type="match status" value="1"/>
</dbReference>
<dbReference type="PANTHER" id="PTHR42703">
    <property type="entry name" value="NADH DEHYDROGENASE"/>
    <property type="match status" value="1"/>
</dbReference>
<feature type="transmembrane region" description="Helical" evidence="8">
    <location>
        <begin position="69"/>
        <end position="93"/>
    </location>
</feature>
<keyword evidence="4 7" id="KW-0812">Transmembrane</keyword>
<feature type="transmembrane region" description="Helical" evidence="8">
    <location>
        <begin position="434"/>
        <end position="453"/>
    </location>
</feature>
<evidence type="ECO:0000313" key="11">
    <source>
        <dbReference type="Proteomes" id="UP001284601"/>
    </source>
</evidence>
<evidence type="ECO:0000256" key="7">
    <source>
        <dbReference type="RuleBase" id="RU000320"/>
    </source>
</evidence>
<feature type="transmembrane region" description="Helical" evidence="8">
    <location>
        <begin position="105"/>
        <end position="122"/>
    </location>
</feature>
<feature type="domain" description="NADH:quinone oxidoreductase/Mrp antiporter transmembrane" evidence="9">
    <location>
        <begin position="123"/>
        <end position="337"/>
    </location>
</feature>
<reference evidence="11" key="1">
    <citation type="submission" date="2023-07" db="EMBL/GenBank/DDBJ databases">
        <title>Conexibacter stalactiti sp. nov., isolated from stalactites in a lava cave and emended description of the genus Conexibacter.</title>
        <authorList>
            <person name="Lee S.D."/>
        </authorList>
    </citation>
    <scope>NUCLEOTIDE SEQUENCE [LARGE SCALE GENOMIC DNA]</scope>
    <source>
        <strain evidence="11">KCTC 39840</strain>
    </source>
</reference>